<evidence type="ECO:0000259" key="2">
    <source>
        <dbReference type="Pfam" id="PF04773"/>
    </source>
</evidence>
<keyword evidence="1" id="KW-0472">Membrane</keyword>
<dbReference type="Proteomes" id="UP000321436">
    <property type="component" value="Unassembled WGS sequence"/>
</dbReference>
<sequence>MDTDNFKKLIDQYISGTLNDEGKAALRKLLDDPRYVRELEQVMDRQLEASAAGGEQYPEVADRIKTAIEAKIREEARVRRMPVRRTWPWAAAAAAVVLLLGGALFTGVFRNEKTLQQGIPTQTASVTPGSTKAVLTLADGSTITLDSSGNRVIQQGVATIRQNAGALEYAASGRQATTSYNILTTPTGGQYQLTLPDGSRIWLNASSSLRFPTTFSGSERIVELKGEAYFEIAKDMNMPFKVKVNNDMEVAVLGTHFNIMAYADESHVTTTLLEGAVKVLNRNKEVLLNVGQQALFNHRTKDLKVTPGDVEGAVAWKNSYFKFTDESIQSVMRKIARWYDVEVEYRGNVNQKALWGTISRFENITEVLQMLELTGTMHFSMEGRKVIVSQK</sequence>
<dbReference type="Pfam" id="PF16344">
    <property type="entry name" value="FecR_C"/>
    <property type="match status" value="1"/>
</dbReference>
<keyword evidence="5" id="KW-1185">Reference proteome</keyword>
<reference evidence="4 5" key="1">
    <citation type="submission" date="2019-07" db="EMBL/GenBank/DDBJ databases">
        <title>Whole genome shotgun sequence of Chitinophaga cymbidii NBRC 109752.</title>
        <authorList>
            <person name="Hosoyama A."/>
            <person name="Uohara A."/>
            <person name="Ohji S."/>
            <person name="Ichikawa N."/>
        </authorList>
    </citation>
    <scope>NUCLEOTIDE SEQUENCE [LARGE SCALE GENOMIC DNA]</scope>
    <source>
        <strain evidence="4 5">NBRC 109752</strain>
    </source>
</reference>
<feature type="domain" description="FecR protein" evidence="2">
    <location>
        <begin position="183"/>
        <end position="278"/>
    </location>
</feature>
<dbReference type="Gene3D" id="3.55.50.30">
    <property type="match status" value="1"/>
</dbReference>
<evidence type="ECO:0000313" key="4">
    <source>
        <dbReference type="EMBL" id="GEP93956.1"/>
    </source>
</evidence>
<dbReference type="PANTHER" id="PTHR30273">
    <property type="entry name" value="PERIPLASMIC SIGNAL SENSOR AND SIGMA FACTOR ACTIVATOR FECR-RELATED"/>
    <property type="match status" value="1"/>
</dbReference>
<dbReference type="Gene3D" id="2.60.120.1440">
    <property type="match status" value="1"/>
</dbReference>
<dbReference type="GO" id="GO:0016989">
    <property type="term" value="F:sigma factor antagonist activity"/>
    <property type="evidence" value="ECO:0007669"/>
    <property type="project" value="TreeGrafter"/>
</dbReference>
<dbReference type="AlphaFoldDB" id="A0A512RE21"/>
<evidence type="ECO:0000256" key="1">
    <source>
        <dbReference type="SAM" id="Phobius"/>
    </source>
</evidence>
<comment type="caution">
    <text evidence="4">The sequence shown here is derived from an EMBL/GenBank/DDBJ whole genome shotgun (WGS) entry which is preliminary data.</text>
</comment>
<feature type="transmembrane region" description="Helical" evidence="1">
    <location>
        <begin position="87"/>
        <end position="109"/>
    </location>
</feature>
<dbReference type="Pfam" id="PF04773">
    <property type="entry name" value="FecR"/>
    <property type="match status" value="1"/>
</dbReference>
<dbReference type="InterPro" id="IPR006860">
    <property type="entry name" value="FecR"/>
</dbReference>
<organism evidence="4 5">
    <name type="scientific">Chitinophaga cymbidii</name>
    <dbReference type="NCBI Taxonomy" id="1096750"/>
    <lineage>
        <taxon>Bacteria</taxon>
        <taxon>Pseudomonadati</taxon>
        <taxon>Bacteroidota</taxon>
        <taxon>Chitinophagia</taxon>
        <taxon>Chitinophagales</taxon>
        <taxon>Chitinophagaceae</taxon>
        <taxon>Chitinophaga</taxon>
    </lineage>
</organism>
<dbReference type="EMBL" id="BKAU01000001">
    <property type="protein sequence ID" value="GEP93956.1"/>
    <property type="molecule type" value="Genomic_DNA"/>
</dbReference>
<dbReference type="InterPro" id="IPR012373">
    <property type="entry name" value="Ferrdict_sens_TM"/>
</dbReference>
<gene>
    <name evidence="4" type="ORF">CCY01nite_02160</name>
</gene>
<accession>A0A512RE21</accession>
<keyword evidence="1" id="KW-1133">Transmembrane helix</keyword>
<name>A0A512RE21_9BACT</name>
<feature type="domain" description="Protein FecR C-terminal" evidence="3">
    <location>
        <begin position="320"/>
        <end position="388"/>
    </location>
</feature>
<proteinExistence type="predicted"/>
<dbReference type="OrthoDB" id="649653at2"/>
<keyword evidence="1" id="KW-0812">Transmembrane</keyword>
<dbReference type="RefSeq" id="WP_146857458.1">
    <property type="nucleotide sequence ID" value="NZ_BKAU01000001.1"/>
</dbReference>
<dbReference type="InterPro" id="IPR032508">
    <property type="entry name" value="FecR_C"/>
</dbReference>
<evidence type="ECO:0000259" key="3">
    <source>
        <dbReference type="Pfam" id="PF16344"/>
    </source>
</evidence>
<dbReference type="FunFam" id="2.60.120.1440:FF:000001">
    <property type="entry name" value="Putative anti-sigma factor"/>
    <property type="match status" value="1"/>
</dbReference>
<evidence type="ECO:0000313" key="5">
    <source>
        <dbReference type="Proteomes" id="UP000321436"/>
    </source>
</evidence>
<dbReference type="PANTHER" id="PTHR30273:SF2">
    <property type="entry name" value="PROTEIN FECR"/>
    <property type="match status" value="1"/>
</dbReference>
<protein>
    <submittedName>
        <fullName evidence="4">Iron dicitrate transporter FecR</fullName>
    </submittedName>
</protein>